<dbReference type="HOGENOM" id="CLU_067442_3_0_12"/>
<evidence type="ECO:0000313" key="14">
    <source>
        <dbReference type="Proteomes" id="UP000008466"/>
    </source>
</evidence>
<sequence>MRQLVLPRSFDGEPLLELEGKESQYLTRVLRLQIGQQILGLDGQGRKFLLTLTEIKNQSCTLSCKLVEPGMQVETTDTLPSYQGPYPNLVLLQCLCKGKKEEQIFRQATEIGATTLALVSSRYCVTDLSDKKDKAVRARFDRLEAQIKEALQQSGSPIATNLVPQVLDLRDVPSWWDGQGLAIFFHQSTRSEEQQTLTSLLKDHPLDKPVCVLIGPEGGFSDEECTFLEKEGFKPVVLKTNILRSETAGIYALAAIQVLLTQS</sequence>
<gene>
    <name evidence="13" type="ordered locus">SpiBuddy_0021</name>
</gene>
<keyword evidence="7 10" id="KW-0949">S-adenosyl-L-methionine</keyword>
<dbReference type="GO" id="GO:0070475">
    <property type="term" value="P:rRNA base methylation"/>
    <property type="evidence" value="ECO:0007669"/>
    <property type="project" value="TreeGrafter"/>
</dbReference>
<keyword evidence="6 10" id="KW-0808">Transferase</keyword>
<keyword evidence="5 10" id="KW-0489">Methyltransferase</keyword>
<dbReference type="SUPFAM" id="SSF75217">
    <property type="entry name" value="alpha/beta knot"/>
    <property type="match status" value="1"/>
</dbReference>
<accession>F0RX17</accession>
<reference evidence="14" key="1">
    <citation type="submission" date="2011-02" db="EMBL/GenBank/DDBJ databases">
        <title>Complete sequence of Spirochaeta sp. Buddy.</title>
        <authorList>
            <person name="Lucas S."/>
            <person name="Copeland A."/>
            <person name="Lapidus A."/>
            <person name="Cheng J.-F."/>
            <person name="Goodwin L."/>
            <person name="Pitluck S."/>
            <person name="Zeytun A."/>
            <person name="Detter J.C."/>
            <person name="Han C."/>
            <person name="Tapia R."/>
            <person name="Land M."/>
            <person name="Hauser L."/>
            <person name="Kyrpides N."/>
            <person name="Ivanova N."/>
            <person name="Mikhailova N."/>
            <person name="Pagani I."/>
            <person name="Ritalahti K.M."/>
            <person name="Loeffler F.E."/>
            <person name="Woyke T."/>
        </authorList>
    </citation>
    <scope>NUCLEOTIDE SEQUENCE [LARGE SCALE GENOMIC DNA]</scope>
    <source>
        <strain evidence="14">ATCC BAA-1886 / DSM 22777 / Buddy</strain>
    </source>
</reference>
<dbReference type="PANTHER" id="PTHR30027">
    <property type="entry name" value="RIBOSOMAL RNA SMALL SUBUNIT METHYLTRANSFERASE E"/>
    <property type="match status" value="1"/>
</dbReference>
<dbReference type="PANTHER" id="PTHR30027:SF3">
    <property type="entry name" value="16S RRNA (URACIL(1498)-N(3))-METHYLTRANSFERASE"/>
    <property type="match status" value="1"/>
</dbReference>
<comment type="subcellular location">
    <subcellularLocation>
        <location evidence="1 10">Cytoplasm</location>
    </subcellularLocation>
</comment>
<dbReference type="InterPro" id="IPR015947">
    <property type="entry name" value="PUA-like_sf"/>
</dbReference>
<dbReference type="InterPro" id="IPR029028">
    <property type="entry name" value="Alpha/beta_knot_MTases"/>
</dbReference>
<dbReference type="PIRSF" id="PIRSF015601">
    <property type="entry name" value="MTase_slr0722"/>
    <property type="match status" value="1"/>
</dbReference>
<evidence type="ECO:0000256" key="8">
    <source>
        <dbReference type="ARBA" id="ARBA00025699"/>
    </source>
</evidence>
<dbReference type="GO" id="GO:0005737">
    <property type="term" value="C:cytoplasm"/>
    <property type="evidence" value="ECO:0007669"/>
    <property type="project" value="UniProtKB-SubCell"/>
</dbReference>
<dbReference type="InterPro" id="IPR006700">
    <property type="entry name" value="RsmE"/>
</dbReference>
<dbReference type="EC" id="2.1.1.193" evidence="10"/>
<dbReference type="eggNOG" id="COG1385">
    <property type="taxonomic scope" value="Bacteria"/>
</dbReference>
<dbReference type="Proteomes" id="UP000008466">
    <property type="component" value="Chromosome"/>
</dbReference>
<dbReference type="InterPro" id="IPR046887">
    <property type="entry name" value="RsmE_PUA-like"/>
</dbReference>
<evidence type="ECO:0000256" key="2">
    <source>
        <dbReference type="ARBA" id="ARBA00005528"/>
    </source>
</evidence>
<feature type="domain" description="Ribosomal RNA small subunit methyltransferase E PUA-like" evidence="12">
    <location>
        <begin position="18"/>
        <end position="62"/>
    </location>
</feature>
<evidence type="ECO:0000259" key="11">
    <source>
        <dbReference type="Pfam" id="PF04452"/>
    </source>
</evidence>
<evidence type="ECO:0000256" key="6">
    <source>
        <dbReference type="ARBA" id="ARBA00022679"/>
    </source>
</evidence>
<organism evidence="13 14">
    <name type="scientific">Sphaerochaeta globosa (strain ATCC BAA-1886 / DSM 22777 / Buddy)</name>
    <name type="common">Spirochaeta sp. (strain Buddy)</name>
    <dbReference type="NCBI Taxonomy" id="158189"/>
    <lineage>
        <taxon>Bacteria</taxon>
        <taxon>Pseudomonadati</taxon>
        <taxon>Spirochaetota</taxon>
        <taxon>Spirochaetia</taxon>
        <taxon>Spirochaetales</taxon>
        <taxon>Sphaerochaetaceae</taxon>
        <taxon>Sphaerochaeta</taxon>
    </lineage>
</organism>
<comment type="function">
    <text evidence="8 10">Specifically methylates the N3 position of the uracil ring of uridine 1498 (m3U1498) in 16S rRNA. Acts on the fully assembled 30S ribosomal subunit.</text>
</comment>
<feature type="domain" description="Ribosomal RNA small subunit methyltransferase E methyltransferase" evidence="11">
    <location>
        <begin position="88"/>
        <end position="257"/>
    </location>
</feature>
<evidence type="ECO:0000256" key="10">
    <source>
        <dbReference type="PIRNR" id="PIRNR015601"/>
    </source>
</evidence>
<dbReference type="Pfam" id="PF04452">
    <property type="entry name" value="Methyltrans_RNA"/>
    <property type="match status" value="1"/>
</dbReference>
<dbReference type="NCBIfam" id="TIGR00046">
    <property type="entry name" value="RsmE family RNA methyltransferase"/>
    <property type="match status" value="1"/>
</dbReference>
<dbReference type="KEGG" id="sbu:SpiBuddy_0021"/>
<dbReference type="STRING" id="158189.SpiBuddy_0021"/>
<evidence type="ECO:0000256" key="7">
    <source>
        <dbReference type="ARBA" id="ARBA00022691"/>
    </source>
</evidence>
<dbReference type="RefSeq" id="WP_013605720.1">
    <property type="nucleotide sequence ID" value="NC_015152.1"/>
</dbReference>
<dbReference type="InterPro" id="IPR046886">
    <property type="entry name" value="RsmE_MTase_dom"/>
</dbReference>
<evidence type="ECO:0000256" key="1">
    <source>
        <dbReference type="ARBA" id="ARBA00004496"/>
    </source>
</evidence>
<dbReference type="OrthoDB" id="9815641at2"/>
<comment type="catalytic activity">
    <reaction evidence="9 10">
        <text>uridine(1498) in 16S rRNA + S-adenosyl-L-methionine = N(3)-methyluridine(1498) in 16S rRNA + S-adenosyl-L-homocysteine + H(+)</text>
        <dbReference type="Rhea" id="RHEA:42920"/>
        <dbReference type="Rhea" id="RHEA-COMP:10283"/>
        <dbReference type="Rhea" id="RHEA-COMP:10284"/>
        <dbReference type="ChEBI" id="CHEBI:15378"/>
        <dbReference type="ChEBI" id="CHEBI:57856"/>
        <dbReference type="ChEBI" id="CHEBI:59789"/>
        <dbReference type="ChEBI" id="CHEBI:65315"/>
        <dbReference type="ChEBI" id="CHEBI:74502"/>
        <dbReference type="EC" id="2.1.1.193"/>
    </reaction>
</comment>
<evidence type="ECO:0000313" key="13">
    <source>
        <dbReference type="EMBL" id="ADY11867.1"/>
    </source>
</evidence>
<comment type="similarity">
    <text evidence="2 10">Belongs to the RNA methyltransferase RsmE family.</text>
</comment>
<dbReference type="SUPFAM" id="SSF88697">
    <property type="entry name" value="PUA domain-like"/>
    <property type="match status" value="1"/>
</dbReference>
<evidence type="ECO:0000256" key="3">
    <source>
        <dbReference type="ARBA" id="ARBA00022490"/>
    </source>
</evidence>
<proteinExistence type="inferred from homology"/>
<dbReference type="CDD" id="cd18084">
    <property type="entry name" value="RsmE-like"/>
    <property type="match status" value="1"/>
</dbReference>
<keyword evidence="14" id="KW-1185">Reference proteome</keyword>
<keyword evidence="3 10" id="KW-0963">Cytoplasm</keyword>
<keyword evidence="4 10" id="KW-0698">rRNA processing</keyword>
<name>F0RX17_SPHGB</name>
<dbReference type="GO" id="GO:0070042">
    <property type="term" value="F:rRNA (uridine-N3-)-methyltransferase activity"/>
    <property type="evidence" value="ECO:0007669"/>
    <property type="project" value="TreeGrafter"/>
</dbReference>
<dbReference type="AlphaFoldDB" id="F0RX17"/>
<protein>
    <recommendedName>
        <fullName evidence="10">Ribosomal RNA small subunit methyltransferase E</fullName>
        <ecNumber evidence="10">2.1.1.193</ecNumber>
    </recommendedName>
</protein>
<dbReference type="Gene3D" id="3.40.1280.10">
    <property type="match status" value="1"/>
</dbReference>
<dbReference type="InterPro" id="IPR029026">
    <property type="entry name" value="tRNA_m1G_MTases_N"/>
</dbReference>
<dbReference type="EMBL" id="CP002541">
    <property type="protein sequence ID" value="ADY11867.1"/>
    <property type="molecule type" value="Genomic_DNA"/>
</dbReference>
<dbReference type="Pfam" id="PF20260">
    <property type="entry name" value="PUA_4"/>
    <property type="match status" value="1"/>
</dbReference>
<evidence type="ECO:0000256" key="9">
    <source>
        <dbReference type="ARBA" id="ARBA00047944"/>
    </source>
</evidence>
<evidence type="ECO:0000256" key="4">
    <source>
        <dbReference type="ARBA" id="ARBA00022552"/>
    </source>
</evidence>
<evidence type="ECO:0000256" key="5">
    <source>
        <dbReference type="ARBA" id="ARBA00022603"/>
    </source>
</evidence>
<evidence type="ECO:0000259" key="12">
    <source>
        <dbReference type="Pfam" id="PF20260"/>
    </source>
</evidence>